<feature type="domain" description="CS" evidence="5">
    <location>
        <begin position="123"/>
        <end position="212"/>
    </location>
</feature>
<dbReference type="Proteomes" id="UP000504610">
    <property type="component" value="Chromosome 9"/>
</dbReference>
<feature type="region of interest" description="Disordered" evidence="4">
    <location>
        <begin position="64"/>
        <end position="121"/>
    </location>
</feature>
<dbReference type="Gene3D" id="2.60.40.790">
    <property type="match status" value="1"/>
</dbReference>
<evidence type="ECO:0000256" key="1">
    <source>
        <dbReference type="ARBA" id="ARBA00004463"/>
    </source>
</evidence>
<feature type="compositionally biased region" description="Basic and acidic residues" evidence="4">
    <location>
        <begin position="64"/>
        <end position="86"/>
    </location>
</feature>
<comment type="subcellular location">
    <subcellularLocation>
        <location evidence="1">Cytoplasmic granule</location>
    </subcellularLocation>
</comment>
<evidence type="ECO:0000313" key="6">
    <source>
        <dbReference type="Proteomes" id="UP000504610"/>
    </source>
</evidence>
<dbReference type="SUPFAM" id="SSF49764">
    <property type="entry name" value="HSP20-like chaperones"/>
    <property type="match status" value="1"/>
</dbReference>
<dbReference type="InterPro" id="IPR007052">
    <property type="entry name" value="CS_dom"/>
</dbReference>
<dbReference type="GO" id="GO:0005737">
    <property type="term" value="C:cytoplasm"/>
    <property type="evidence" value="ECO:0007669"/>
    <property type="project" value="TreeGrafter"/>
</dbReference>
<keyword evidence="6" id="KW-1185">Reference proteome</keyword>
<comment type="function">
    <text evidence="3">Small heat shock protein required for the establishment of auxin gradients and for patterning of the apical domain of the embryo. Involved in the specification of the cotyledon primordia. Also required for normal inflorescence and floral meristem function, normal developmental patterning and thermotolerance. Acts as a molecular chaperone.</text>
</comment>
<sequence length="285" mass="32295">MAIISEVEEESSSRPSMLPFRATFDSSNPLGFLQKVFDFLGEQSDYLKKPSAEEEIAAAVRAAKEKADKESVKPVEKKPVEKESVKKPTMAASSSKPTIEVEKPKEEENKEAGPIVPNKGNGTDLENYSWVQTLQEVTVNIPVPTGTKARSVVCEIKKNRLKLGLKGQDPIIDGELYRPVKPDDCYWNIEDQKMISILLTKQDQMEWWKCCVKGEPEIDTQKVEPENSKLADLDPETRSTVEKMMFDQRQKQMGLPTSDELQKQDILKKFMSQHPEMDFTNAKIN</sequence>
<dbReference type="PANTHER" id="PTHR12356">
    <property type="entry name" value="NUCLEAR MOVEMENT PROTEIN NUDC"/>
    <property type="match status" value="1"/>
</dbReference>
<dbReference type="InterPro" id="IPR037898">
    <property type="entry name" value="NudC_fam"/>
</dbReference>
<name>A0A6J0KWT1_RAPSA</name>
<dbReference type="FunFam" id="2.60.40.790:FF:000001">
    <property type="entry name" value="Nuclear migration protein nudC"/>
    <property type="match status" value="1"/>
</dbReference>
<dbReference type="OrthoDB" id="416217at2759"/>
<evidence type="ECO:0000259" key="5">
    <source>
        <dbReference type="PROSITE" id="PS51203"/>
    </source>
</evidence>
<protein>
    <submittedName>
        <fullName evidence="7">Protein BOBBER 1</fullName>
    </submittedName>
</protein>
<keyword evidence="2" id="KW-0963">Cytoplasm</keyword>
<reference evidence="6" key="1">
    <citation type="journal article" date="2019" name="Database">
        <title>The radish genome database (RadishGD): an integrated information resource for radish genomics.</title>
        <authorList>
            <person name="Yu H.J."/>
            <person name="Baek S."/>
            <person name="Lee Y.J."/>
            <person name="Cho A."/>
            <person name="Mun J.H."/>
        </authorList>
    </citation>
    <scope>NUCLEOTIDE SEQUENCE [LARGE SCALE GENOMIC DNA]</scope>
    <source>
        <strain evidence="6">cv. WK10039</strain>
    </source>
</reference>
<proteinExistence type="predicted"/>
<dbReference type="PROSITE" id="PS51203">
    <property type="entry name" value="CS"/>
    <property type="match status" value="1"/>
</dbReference>
<dbReference type="GeneID" id="108823628"/>
<dbReference type="KEGG" id="rsz:108823628"/>
<dbReference type="Pfam" id="PF04969">
    <property type="entry name" value="CS"/>
    <property type="match status" value="1"/>
</dbReference>
<evidence type="ECO:0000313" key="7">
    <source>
        <dbReference type="RefSeq" id="XP_018452380.1"/>
    </source>
</evidence>
<organism evidence="6 7">
    <name type="scientific">Raphanus sativus</name>
    <name type="common">Radish</name>
    <name type="synonym">Raphanus raphanistrum var. sativus</name>
    <dbReference type="NCBI Taxonomy" id="3726"/>
    <lineage>
        <taxon>Eukaryota</taxon>
        <taxon>Viridiplantae</taxon>
        <taxon>Streptophyta</taxon>
        <taxon>Embryophyta</taxon>
        <taxon>Tracheophyta</taxon>
        <taxon>Spermatophyta</taxon>
        <taxon>Magnoliopsida</taxon>
        <taxon>eudicotyledons</taxon>
        <taxon>Gunneridae</taxon>
        <taxon>Pentapetalae</taxon>
        <taxon>rosids</taxon>
        <taxon>malvids</taxon>
        <taxon>Brassicales</taxon>
        <taxon>Brassicaceae</taxon>
        <taxon>Brassiceae</taxon>
        <taxon>Raphanus</taxon>
    </lineage>
</organism>
<dbReference type="RefSeq" id="XP_018452380.1">
    <property type="nucleotide sequence ID" value="XM_018596878.2"/>
</dbReference>
<dbReference type="GO" id="GO:0006950">
    <property type="term" value="P:response to stress"/>
    <property type="evidence" value="ECO:0007669"/>
    <property type="project" value="UniProtKB-ARBA"/>
</dbReference>
<dbReference type="CDD" id="cd06467">
    <property type="entry name" value="p23_NUDC_like"/>
    <property type="match status" value="1"/>
</dbReference>
<dbReference type="InterPro" id="IPR008978">
    <property type="entry name" value="HSP20-like_chaperone"/>
</dbReference>
<evidence type="ECO:0000256" key="4">
    <source>
        <dbReference type="SAM" id="MobiDB-lite"/>
    </source>
</evidence>
<dbReference type="GO" id="GO:0051082">
    <property type="term" value="F:unfolded protein binding"/>
    <property type="evidence" value="ECO:0007669"/>
    <property type="project" value="TreeGrafter"/>
</dbReference>
<evidence type="ECO:0000256" key="3">
    <source>
        <dbReference type="ARBA" id="ARBA00053226"/>
    </source>
</evidence>
<accession>A0A6J0KWT1</accession>
<dbReference type="PANTHER" id="PTHR12356:SF3">
    <property type="entry name" value="NUCLEAR MIGRATION PROTEIN NUDC"/>
    <property type="match status" value="1"/>
</dbReference>
<reference evidence="7" key="2">
    <citation type="submission" date="2025-08" db="UniProtKB">
        <authorList>
            <consortium name="RefSeq"/>
        </authorList>
    </citation>
    <scope>IDENTIFICATION</scope>
    <source>
        <tissue evidence="7">Leaf</tissue>
    </source>
</reference>
<dbReference type="GO" id="GO:0006457">
    <property type="term" value="P:protein folding"/>
    <property type="evidence" value="ECO:0007669"/>
    <property type="project" value="TreeGrafter"/>
</dbReference>
<dbReference type="AlphaFoldDB" id="A0A6J0KWT1"/>
<evidence type="ECO:0000256" key="2">
    <source>
        <dbReference type="ARBA" id="ARBA00022490"/>
    </source>
</evidence>
<feature type="compositionally biased region" description="Basic and acidic residues" evidence="4">
    <location>
        <begin position="99"/>
        <end position="111"/>
    </location>
</feature>
<gene>
    <name evidence="7" type="primary">LOC108823628</name>
</gene>